<dbReference type="Gene3D" id="2.40.160.10">
    <property type="entry name" value="Porin"/>
    <property type="match status" value="1"/>
</dbReference>
<feature type="chain" id="PRO_5043679308" evidence="2">
    <location>
        <begin position="21"/>
        <end position="173"/>
    </location>
</feature>
<dbReference type="InterPro" id="IPR011250">
    <property type="entry name" value="OMP/PagP_B-barrel"/>
</dbReference>
<dbReference type="KEGG" id="fya:KMW28_27865"/>
<dbReference type="RefSeq" id="WP_169666626.1">
    <property type="nucleotide sequence ID" value="NZ_CP076133.1"/>
</dbReference>
<proteinExistence type="predicted"/>
<feature type="signal peptide" evidence="2">
    <location>
        <begin position="1"/>
        <end position="20"/>
    </location>
</feature>
<evidence type="ECO:0000313" key="5">
    <source>
        <dbReference type="Proteomes" id="UP000678679"/>
    </source>
</evidence>
<dbReference type="InterPro" id="IPR027385">
    <property type="entry name" value="Beta-barrel_OMP"/>
</dbReference>
<evidence type="ECO:0000256" key="1">
    <source>
        <dbReference type="ARBA" id="ARBA00022729"/>
    </source>
</evidence>
<evidence type="ECO:0000256" key="2">
    <source>
        <dbReference type="SAM" id="SignalP"/>
    </source>
</evidence>
<name>A0AAX1NAZ7_9BACT</name>
<keyword evidence="1 2" id="KW-0732">Signal</keyword>
<dbReference type="InterPro" id="IPR023614">
    <property type="entry name" value="Porin_dom_sf"/>
</dbReference>
<accession>A0AAX1NAZ7</accession>
<dbReference type="AlphaFoldDB" id="A0AAX1NAZ7"/>
<sequence>MRNFILSIVAVLAFSLASNAQNRFSIIPSIGVFSSSEADTNPVALGLSLEYDFDCGDNHYFYLGAGMDHISEKNQGVTSNITIFPEVNFGYKYAPVNNLMLGIGLGVAPTKVGVKYQQESYKETQTRVSLDLKAGYQINNKTAIYAQYRGYSESDNKGAAFGIWSLNTAFNVL</sequence>
<protein>
    <submittedName>
        <fullName evidence="4">Porin family protein</fullName>
    </submittedName>
</protein>
<dbReference type="Proteomes" id="UP000678679">
    <property type="component" value="Chromosome 2"/>
</dbReference>
<evidence type="ECO:0000313" key="4">
    <source>
        <dbReference type="EMBL" id="QWG04719.1"/>
    </source>
</evidence>
<organism evidence="4 5">
    <name type="scientific">Flammeovirga yaeyamensis</name>
    <dbReference type="NCBI Taxonomy" id="367791"/>
    <lineage>
        <taxon>Bacteria</taxon>
        <taxon>Pseudomonadati</taxon>
        <taxon>Bacteroidota</taxon>
        <taxon>Cytophagia</taxon>
        <taxon>Cytophagales</taxon>
        <taxon>Flammeovirgaceae</taxon>
        <taxon>Flammeovirga</taxon>
    </lineage>
</organism>
<dbReference type="Pfam" id="PF13505">
    <property type="entry name" value="OMP_b-brl"/>
    <property type="match status" value="1"/>
</dbReference>
<evidence type="ECO:0000259" key="3">
    <source>
        <dbReference type="Pfam" id="PF13505"/>
    </source>
</evidence>
<dbReference type="SUPFAM" id="SSF56925">
    <property type="entry name" value="OMPA-like"/>
    <property type="match status" value="1"/>
</dbReference>
<keyword evidence="5" id="KW-1185">Reference proteome</keyword>
<feature type="domain" description="Outer membrane protein beta-barrel" evidence="3">
    <location>
        <begin position="8"/>
        <end position="158"/>
    </location>
</feature>
<gene>
    <name evidence="4" type="ORF">KMW28_27865</name>
</gene>
<reference evidence="4 5" key="1">
    <citation type="submission" date="2021-05" db="EMBL/GenBank/DDBJ databases">
        <title>Comparative genomic studies on the polysaccharide-degrading batcterial strains of the Flammeovirga genus.</title>
        <authorList>
            <person name="Zewei F."/>
            <person name="Zheng Z."/>
            <person name="Yu L."/>
            <person name="Ruyue G."/>
            <person name="Yanhong M."/>
            <person name="Yuanyuan C."/>
            <person name="Jingyan G."/>
            <person name="Wenjun H."/>
        </authorList>
    </citation>
    <scope>NUCLEOTIDE SEQUENCE [LARGE SCALE GENOMIC DNA]</scope>
    <source>
        <strain evidence="4 5">NBRC:100898</strain>
    </source>
</reference>
<dbReference type="EMBL" id="CP076133">
    <property type="protein sequence ID" value="QWG04719.1"/>
    <property type="molecule type" value="Genomic_DNA"/>
</dbReference>